<dbReference type="EMBL" id="CM046396">
    <property type="protein sequence ID" value="KAI8538282.1"/>
    <property type="molecule type" value="Genomic_DNA"/>
</dbReference>
<gene>
    <name evidence="1" type="ORF">RHMOL_Rhmol09G0090300</name>
</gene>
<reference evidence="1" key="1">
    <citation type="submission" date="2022-02" db="EMBL/GenBank/DDBJ databases">
        <title>Plant Genome Project.</title>
        <authorList>
            <person name="Zhang R.-G."/>
        </authorList>
    </citation>
    <scope>NUCLEOTIDE SEQUENCE</scope>
    <source>
        <strain evidence="1">AT1</strain>
    </source>
</reference>
<proteinExistence type="predicted"/>
<organism evidence="1 2">
    <name type="scientific">Rhododendron molle</name>
    <name type="common">Chinese azalea</name>
    <name type="synonym">Azalea mollis</name>
    <dbReference type="NCBI Taxonomy" id="49168"/>
    <lineage>
        <taxon>Eukaryota</taxon>
        <taxon>Viridiplantae</taxon>
        <taxon>Streptophyta</taxon>
        <taxon>Embryophyta</taxon>
        <taxon>Tracheophyta</taxon>
        <taxon>Spermatophyta</taxon>
        <taxon>Magnoliopsida</taxon>
        <taxon>eudicotyledons</taxon>
        <taxon>Gunneridae</taxon>
        <taxon>Pentapetalae</taxon>
        <taxon>asterids</taxon>
        <taxon>Ericales</taxon>
        <taxon>Ericaceae</taxon>
        <taxon>Ericoideae</taxon>
        <taxon>Rhodoreae</taxon>
        <taxon>Rhododendron</taxon>
    </lineage>
</organism>
<sequence>MDSPLDDFACHQFPCTSTSTPKKARKGVGTDGMDEDTITGFQNVHNASDMPLYTPEHLMDDVVHTSIMGHCGRHAGVPIDQHKLNMDEEVQMQQEVMLEMQGKIDGEGEQVQVDEGVIEERALTRPLKKRGNRTGKASKTTRTPYVAEPEVKDLKFTKEELQLIKFVMKPARKKEDMKGIVSMDGMMFNPSRTDLHNVFKERGQMSNLVMDNMIVWLMKEEKRKAPKKNGVHIPTRHMFSSTFVGNLRNIRNLKKQNVVNDRVDPNILGYDVTMCNLLFMSILLATCEHWFCVVINLVEKRIDVLHSMNLKSDEKTIAIAEVVSALFSVLKRTHHAMEYPWTNWVIKHADVPQQNNLLTWVLICERDYSYGLYYPRTTTAEMMYSKCADKIYRVPLHSS</sequence>
<evidence type="ECO:0000313" key="1">
    <source>
        <dbReference type="EMBL" id="KAI8538282.1"/>
    </source>
</evidence>
<name>A0ACC0MBG2_RHOML</name>
<protein>
    <submittedName>
        <fullName evidence="1">Uncharacterized protein</fullName>
    </submittedName>
</protein>
<evidence type="ECO:0000313" key="2">
    <source>
        <dbReference type="Proteomes" id="UP001062846"/>
    </source>
</evidence>
<dbReference type="Proteomes" id="UP001062846">
    <property type="component" value="Chromosome 9"/>
</dbReference>
<keyword evidence="2" id="KW-1185">Reference proteome</keyword>
<comment type="caution">
    <text evidence="1">The sequence shown here is derived from an EMBL/GenBank/DDBJ whole genome shotgun (WGS) entry which is preliminary data.</text>
</comment>
<accession>A0ACC0MBG2</accession>